<dbReference type="EMBL" id="JABFDY010000023">
    <property type="protein sequence ID" value="KAF7689957.1"/>
    <property type="molecule type" value="Genomic_DNA"/>
</dbReference>
<feature type="chain" id="PRO_5035875349" description="ZP domain-containing protein" evidence="3">
    <location>
        <begin position="22"/>
        <end position="190"/>
    </location>
</feature>
<evidence type="ECO:0000256" key="2">
    <source>
        <dbReference type="ARBA" id="ARBA00023157"/>
    </source>
</evidence>
<dbReference type="Pfam" id="PF00100">
    <property type="entry name" value="Zona_pellucida"/>
    <property type="match status" value="1"/>
</dbReference>
<accession>A0A8T0ACI9</accession>
<keyword evidence="6" id="KW-1185">Reference proteome</keyword>
<evidence type="ECO:0000256" key="3">
    <source>
        <dbReference type="SAM" id="SignalP"/>
    </source>
</evidence>
<evidence type="ECO:0000259" key="4">
    <source>
        <dbReference type="PROSITE" id="PS51034"/>
    </source>
</evidence>
<dbReference type="PANTHER" id="PTHR14002:SF50">
    <property type="entry name" value="ALPHA-TECTORIN-LIKE-RELATED"/>
    <property type="match status" value="1"/>
</dbReference>
<evidence type="ECO:0000256" key="1">
    <source>
        <dbReference type="ARBA" id="ARBA00022729"/>
    </source>
</evidence>
<comment type="caution">
    <text evidence="5">The sequence shown here is derived from an EMBL/GenBank/DDBJ whole genome shotgun (WGS) entry which is preliminary data.</text>
</comment>
<dbReference type="PROSITE" id="PS51034">
    <property type="entry name" value="ZP_2"/>
    <property type="match status" value="1"/>
</dbReference>
<gene>
    <name evidence="5" type="ORF">HF521_011761</name>
</gene>
<dbReference type="InterPro" id="IPR042235">
    <property type="entry name" value="ZP-C_dom"/>
</dbReference>
<name>A0A8T0ACI9_SILME</name>
<protein>
    <recommendedName>
        <fullName evidence="4">ZP domain-containing protein</fullName>
    </recommendedName>
</protein>
<dbReference type="AlphaFoldDB" id="A0A8T0ACI9"/>
<feature type="signal peptide" evidence="3">
    <location>
        <begin position="1"/>
        <end position="21"/>
    </location>
</feature>
<dbReference type="InterPro" id="IPR055355">
    <property type="entry name" value="ZP-C"/>
</dbReference>
<dbReference type="Gene3D" id="2.60.40.4100">
    <property type="entry name" value="Zona pellucida, ZP-C domain"/>
    <property type="match status" value="1"/>
</dbReference>
<proteinExistence type="predicted"/>
<evidence type="ECO:0000313" key="5">
    <source>
        <dbReference type="EMBL" id="KAF7689957.1"/>
    </source>
</evidence>
<dbReference type="SMART" id="SM00241">
    <property type="entry name" value="ZP"/>
    <property type="match status" value="1"/>
</dbReference>
<dbReference type="InterPro" id="IPR001507">
    <property type="entry name" value="ZP_dom"/>
</dbReference>
<sequence>MQLSPHLLLLLLLLLLPLALLHYHLQLHNPDEVGMYQVTMIPYMDAGFSHPYTGSVNIMVGDPIYIEVSVQGVDSTQIALVMDTCWATPVYEKHYPVYWELITQKCPNPNDGTVNVLQNGLSTIGQFSFGMFSFGVDQSSVFLHCSVHLCLLENNNCAVDCSSENPQRVVRSVDNHDSASISMGPFNLVN</sequence>
<dbReference type="PANTHER" id="PTHR14002">
    <property type="entry name" value="ENDOGLIN/TGF-BETA RECEPTOR TYPE III"/>
    <property type="match status" value="1"/>
</dbReference>
<keyword evidence="2" id="KW-1015">Disulfide bond</keyword>
<keyword evidence="1 3" id="KW-0732">Signal</keyword>
<evidence type="ECO:0000313" key="6">
    <source>
        <dbReference type="Proteomes" id="UP000606274"/>
    </source>
</evidence>
<organism evidence="5 6">
    <name type="scientific">Silurus meridionalis</name>
    <name type="common">Southern catfish</name>
    <name type="synonym">Silurus soldatovi meridionalis</name>
    <dbReference type="NCBI Taxonomy" id="175797"/>
    <lineage>
        <taxon>Eukaryota</taxon>
        <taxon>Metazoa</taxon>
        <taxon>Chordata</taxon>
        <taxon>Craniata</taxon>
        <taxon>Vertebrata</taxon>
        <taxon>Euteleostomi</taxon>
        <taxon>Actinopterygii</taxon>
        <taxon>Neopterygii</taxon>
        <taxon>Teleostei</taxon>
        <taxon>Ostariophysi</taxon>
        <taxon>Siluriformes</taxon>
        <taxon>Siluridae</taxon>
        <taxon>Silurus</taxon>
    </lineage>
</organism>
<reference evidence="5" key="1">
    <citation type="submission" date="2020-08" db="EMBL/GenBank/DDBJ databases">
        <title>Chromosome-level assembly of Southern catfish (Silurus meridionalis) provides insights into visual adaptation to the nocturnal and benthic lifestyles.</title>
        <authorList>
            <person name="Zhang Y."/>
            <person name="Wang D."/>
            <person name="Peng Z."/>
        </authorList>
    </citation>
    <scope>NUCLEOTIDE SEQUENCE</scope>
    <source>
        <strain evidence="5">SWU-2019-XX</strain>
        <tissue evidence="5">Muscle</tissue>
    </source>
</reference>
<dbReference type="Proteomes" id="UP000606274">
    <property type="component" value="Unassembled WGS sequence"/>
</dbReference>
<feature type="domain" description="ZP" evidence="4">
    <location>
        <begin position="1"/>
        <end position="168"/>
    </location>
</feature>